<keyword evidence="2" id="KW-0732">Signal</keyword>
<evidence type="ECO:0000313" key="4">
    <source>
        <dbReference type="Proteomes" id="UP000027222"/>
    </source>
</evidence>
<proteinExistence type="predicted"/>
<dbReference type="Proteomes" id="UP000027222">
    <property type="component" value="Unassembled WGS sequence"/>
</dbReference>
<organism evidence="3 4">
    <name type="scientific">Galerina marginata (strain CBS 339.88)</name>
    <dbReference type="NCBI Taxonomy" id="685588"/>
    <lineage>
        <taxon>Eukaryota</taxon>
        <taxon>Fungi</taxon>
        <taxon>Dikarya</taxon>
        <taxon>Basidiomycota</taxon>
        <taxon>Agaricomycotina</taxon>
        <taxon>Agaricomycetes</taxon>
        <taxon>Agaricomycetidae</taxon>
        <taxon>Agaricales</taxon>
        <taxon>Agaricineae</taxon>
        <taxon>Strophariaceae</taxon>
        <taxon>Galerina</taxon>
    </lineage>
</organism>
<keyword evidence="4" id="KW-1185">Reference proteome</keyword>
<protein>
    <submittedName>
        <fullName evidence="3">Uncharacterized protein</fullName>
    </submittedName>
</protein>
<dbReference type="EMBL" id="KL142399">
    <property type="protein sequence ID" value="KDR70093.1"/>
    <property type="molecule type" value="Genomic_DNA"/>
</dbReference>
<evidence type="ECO:0000313" key="3">
    <source>
        <dbReference type="EMBL" id="KDR70093.1"/>
    </source>
</evidence>
<keyword evidence="1" id="KW-0472">Membrane</keyword>
<keyword evidence="1" id="KW-1133">Transmembrane helix</keyword>
<accession>A0A067STL1</accession>
<keyword evidence="1" id="KW-0812">Transmembrane</keyword>
<evidence type="ECO:0000256" key="2">
    <source>
        <dbReference type="SAM" id="SignalP"/>
    </source>
</evidence>
<feature type="chain" id="PRO_5001649110" evidence="2">
    <location>
        <begin position="23"/>
        <end position="111"/>
    </location>
</feature>
<dbReference type="HOGENOM" id="CLU_2158582_0_0_1"/>
<name>A0A067STL1_GALM3</name>
<gene>
    <name evidence="3" type="ORF">GALMADRAFT_905811</name>
</gene>
<dbReference type="AlphaFoldDB" id="A0A067STL1"/>
<reference evidence="4" key="1">
    <citation type="journal article" date="2014" name="Proc. Natl. Acad. Sci. U.S.A.">
        <title>Extensive sampling of basidiomycete genomes demonstrates inadequacy of the white-rot/brown-rot paradigm for wood decay fungi.</title>
        <authorList>
            <person name="Riley R."/>
            <person name="Salamov A.A."/>
            <person name="Brown D.W."/>
            <person name="Nagy L.G."/>
            <person name="Floudas D."/>
            <person name="Held B.W."/>
            <person name="Levasseur A."/>
            <person name="Lombard V."/>
            <person name="Morin E."/>
            <person name="Otillar R."/>
            <person name="Lindquist E.A."/>
            <person name="Sun H."/>
            <person name="LaButti K.M."/>
            <person name="Schmutz J."/>
            <person name="Jabbour D."/>
            <person name="Luo H."/>
            <person name="Baker S.E."/>
            <person name="Pisabarro A.G."/>
            <person name="Walton J.D."/>
            <person name="Blanchette R.A."/>
            <person name="Henrissat B."/>
            <person name="Martin F."/>
            <person name="Cullen D."/>
            <person name="Hibbett D.S."/>
            <person name="Grigoriev I.V."/>
        </authorList>
    </citation>
    <scope>NUCLEOTIDE SEQUENCE [LARGE SCALE GENOMIC DNA]</scope>
    <source>
        <strain evidence="4">CBS 339.88</strain>
    </source>
</reference>
<sequence>MNQSLLFLALAVASFAISGAHAALVAVRCPWGYTVYTSTENLSSTTCDIPKKKWIISGIVIGCIFGALLIVVGVCYLYDWWRDNRRRVARNPTINYENGWAGRLQLSTMKH</sequence>
<evidence type="ECO:0000256" key="1">
    <source>
        <dbReference type="SAM" id="Phobius"/>
    </source>
</evidence>
<feature type="signal peptide" evidence="2">
    <location>
        <begin position="1"/>
        <end position="22"/>
    </location>
</feature>
<feature type="transmembrane region" description="Helical" evidence="1">
    <location>
        <begin position="54"/>
        <end position="78"/>
    </location>
</feature>